<gene>
    <name evidence="8" type="primary">bioD</name>
    <name evidence="9" type="ORF">SAMN03097708_00909</name>
</gene>
<dbReference type="Gene3D" id="3.40.50.300">
    <property type="entry name" value="P-loop containing nucleotide triphosphate hydrolases"/>
    <property type="match status" value="1"/>
</dbReference>
<evidence type="ECO:0000313" key="9">
    <source>
        <dbReference type="EMBL" id="SCZ53318.1"/>
    </source>
</evidence>
<keyword evidence="10" id="KW-1185">Reference proteome</keyword>
<dbReference type="AlphaFoldDB" id="A0A1G5PV83"/>
<dbReference type="PANTHER" id="PTHR43210">
    <property type="entry name" value="DETHIOBIOTIN SYNTHETASE"/>
    <property type="match status" value="1"/>
</dbReference>
<dbReference type="RefSeq" id="WP_092993044.1">
    <property type="nucleotide sequence ID" value="NZ_FMWD01000002.1"/>
</dbReference>
<feature type="binding site" evidence="8">
    <location>
        <position position="55"/>
    </location>
    <ligand>
        <name>ATP</name>
        <dbReference type="ChEBI" id="CHEBI:30616"/>
    </ligand>
</feature>
<keyword evidence="5 8" id="KW-0093">Biotin biosynthesis</keyword>
<dbReference type="HAMAP" id="MF_00336">
    <property type="entry name" value="BioD"/>
    <property type="match status" value="1"/>
</dbReference>
<dbReference type="PANTHER" id="PTHR43210:SF5">
    <property type="entry name" value="DETHIOBIOTIN SYNTHETASE"/>
    <property type="match status" value="1"/>
</dbReference>
<dbReference type="Proteomes" id="UP000199648">
    <property type="component" value="Unassembled WGS sequence"/>
</dbReference>
<dbReference type="InterPro" id="IPR027417">
    <property type="entry name" value="P-loop_NTPase"/>
</dbReference>
<comment type="cofactor">
    <cofactor evidence="8">
        <name>Mg(2+)</name>
        <dbReference type="ChEBI" id="CHEBI:18420"/>
    </cofactor>
</comment>
<dbReference type="GO" id="GO:0000287">
    <property type="term" value="F:magnesium ion binding"/>
    <property type="evidence" value="ECO:0007669"/>
    <property type="project" value="UniProtKB-UniRule"/>
</dbReference>
<evidence type="ECO:0000313" key="10">
    <source>
        <dbReference type="Proteomes" id="UP000199648"/>
    </source>
</evidence>
<sequence length="226" mass="23894">MASGVFVTGTDTEIGKTWTSVGLIAAFQDRGETVVGMKPISAGCEITAGGLRNDDAVHLQRAGSVPMAYERVNPYAFEPPVSPHVAAARAGVTIDLRRIVSAYRQLASEVDRVVVEGAGGWHAPLGAAITVADMARALELPVIMVVGLRLGCLNHALLTARAIEEDGLELAGWVANELTPDMAAAAENVHHLSEQLKAPLLGVVPYLREFDPRRIAAALDVGMLSR</sequence>
<comment type="function">
    <text evidence="8">Catalyzes a mechanistically unusual reaction, the ATP-dependent insertion of CO2 between the N7 and N8 nitrogen atoms of 7,8-diaminopelargonic acid (DAPA, also called 7,8-diammoniononanoate) to form a ureido ring.</text>
</comment>
<evidence type="ECO:0000256" key="5">
    <source>
        <dbReference type="ARBA" id="ARBA00022756"/>
    </source>
</evidence>
<comment type="subunit">
    <text evidence="8">Homodimer.</text>
</comment>
<comment type="subcellular location">
    <subcellularLocation>
        <location evidence="8">Cytoplasm</location>
    </subcellularLocation>
</comment>
<feature type="binding site" evidence="8">
    <location>
        <position position="17"/>
    </location>
    <ligand>
        <name>Mg(2+)</name>
        <dbReference type="ChEBI" id="CHEBI:18420"/>
    </ligand>
</feature>
<dbReference type="InterPro" id="IPR004472">
    <property type="entry name" value="DTB_synth_BioD"/>
</dbReference>
<dbReference type="PIRSF" id="PIRSF006755">
    <property type="entry name" value="DTB_synth"/>
    <property type="match status" value="1"/>
</dbReference>
<dbReference type="SUPFAM" id="SSF52540">
    <property type="entry name" value="P-loop containing nucleoside triphosphate hydrolases"/>
    <property type="match status" value="1"/>
</dbReference>
<feature type="binding site" evidence="8">
    <location>
        <begin position="205"/>
        <end position="207"/>
    </location>
    <ligand>
        <name>ATP</name>
        <dbReference type="ChEBI" id="CHEBI:30616"/>
    </ligand>
</feature>
<feature type="active site" evidence="8">
    <location>
        <position position="38"/>
    </location>
</feature>
<dbReference type="GO" id="GO:0042803">
    <property type="term" value="F:protein homodimerization activity"/>
    <property type="evidence" value="ECO:0007669"/>
    <property type="project" value="UniProtKB-ARBA"/>
</dbReference>
<dbReference type="EMBL" id="FMWD01000002">
    <property type="protein sequence ID" value="SCZ53318.1"/>
    <property type="molecule type" value="Genomic_DNA"/>
</dbReference>
<evidence type="ECO:0000256" key="4">
    <source>
        <dbReference type="ARBA" id="ARBA00022741"/>
    </source>
</evidence>
<evidence type="ECO:0000256" key="6">
    <source>
        <dbReference type="ARBA" id="ARBA00022840"/>
    </source>
</evidence>
<proteinExistence type="inferred from homology"/>
<keyword evidence="7 8" id="KW-0460">Magnesium</keyword>
<keyword evidence="1 8" id="KW-0963">Cytoplasm</keyword>
<dbReference type="NCBIfam" id="TIGR00347">
    <property type="entry name" value="bioD"/>
    <property type="match status" value="1"/>
</dbReference>
<keyword evidence="2 8" id="KW-0436">Ligase</keyword>
<comment type="similarity">
    <text evidence="8">Belongs to the dethiobiotin synthetase family.</text>
</comment>
<reference evidence="9 10" key="1">
    <citation type="submission" date="2016-10" db="EMBL/GenBank/DDBJ databases">
        <authorList>
            <person name="de Groot N.N."/>
        </authorList>
    </citation>
    <scope>NUCLEOTIDE SEQUENCE [LARGE SCALE GENOMIC DNA]</scope>
    <source>
        <strain evidence="9 10">HLD2</strain>
    </source>
</reference>
<dbReference type="GO" id="GO:0009102">
    <property type="term" value="P:biotin biosynthetic process"/>
    <property type="evidence" value="ECO:0007669"/>
    <property type="project" value="UniProtKB-UniRule"/>
</dbReference>
<dbReference type="FunFam" id="3.40.50.300:FF:000292">
    <property type="entry name" value="ATP-dependent dethiobiotin synthetase BioD"/>
    <property type="match status" value="1"/>
</dbReference>
<comment type="caution">
    <text evidence="8">Lacks conserved residue(s) required for the propagation of feature annotation.</text>
</comment>
<dbReference type="GO" id="GO:0005829">
    <property type="term" value="C:cytosol"/>
    <property type="evidence" value="ECO:0007669"/>
    <property type="project" value="TreeGrafter"/>
</dbReference>
<dbReference type="GO" id="GO:0005524">
    <property type="term" value="F:ATP binding"/>
    <property type="evidence" value="ECO:0007669"/>
    <property type="project" value="UniProtKB-UniRule"/>
</dbReference>
<keyword evidence="4 8" id="KW-0547">Nucleotide-binding</keyword>
<organism evidence="9 10">
    <name type="scientific">Thiohalomonas denitrificans</name>
    <dbReference type="NCBI Taxonomy" id="415747"/>
    <lineage>
        <taxon>Bacteria</taxon>
        <taxon>Pseudomonadati</taxon>
        <taxon>Pseudomonadota</taxon>
        <taxon>Gammaproteobacteria</taxon>
        <taxon>Thiohalomonadales</taxon>
        <taxon>Thiohalomonadaceae</taxon>
        <taxon>Thiohalomonas</taxon>
    </lineage>
</organism>
<keyword evidence="3 8" id="KW-0479">Metal-binding</keyword>
<evidence type="ECO:0000256" key="2">
    <source>
        <dbReference type="ARBA" id="ARBA00022598"/>
    </source>
</evidence>
<dbReference type="STRING" id="415747.SAMN03097708_00909"/>
<evidence type="ECO:0000256" key="8">
    <source>
        <dbReference type="HAMAP-Rule" id="MF_00336"/>
    </source>
</evidence>
<dbReference type="GO" id="GO:0004141">
    <property type="term" value="F:dethiobiotin synthase activity"/>
    <property type="evidence" value="ECO:0007669"/>
    <property type="project" value="UniProtKB-UniRule"/>
</dbReference>
<dbReference type="UniPathway" id="UPA00078">
    <property type="reaction ID" value="UER00161"/>
</dbReference>
<feature type="binding site" evidence="8">
    <location>
        <position position="55"/>
    </location>
    <ligand>
        <name>Mg(2+)</name>
        <dbReference type="ChEBI" id="CHEBI:18420"/>
    </ligand>
</feature>
<evidence type="ECO:0000256" key="7">
    <source>
        <dbReference type="ARBA" id="ARBA00022842"/>
    </source>
</evidence>
<comment type="catalytic activity">
    <reaction evidence="8">
        <text>(7R,8S)-7,8-diammoniononanoate + CO2 + ATP = (4R,5S)-dethiobiotin + ADP + phosphate + 3 H(+)</text>
        <dbReference type="Rhea" id="RHEA:15805"/>
        <dbReference type="ChEBI" id="CHEBI:15378"/>
        <dbReference type="ChEBI" id="CHEBI:16526"/>
        <dbReference type="ChEBI" id="CHEBI:30616"/>
        <dbReference type="ChEBI" id="CHEBI:43474"/>
        <dbReference type="ChEBI" id="CHEBI:149469"/>
        <dbReference type="ChEBI" id="CHEBI:149473"/>
        <dbReference type="ChEBI" id="CHEBI:456216"/>
        <dbReference type="EC" id="6.3.3.3"/>
    </reaction>
</comment>
<keyword evidence="6 8" id="KW-0067">ATP-binding</keyword>
<feature type="binding site" evidence="8">
    <location>
        <begin position="176"/>
        <end position="177"/>
    </location>
    <ligand>
        <name>ATP</name>
        <dbReference type="ChEBI" id="CHEBI:30616"/>
    </ligand>
</feature>
<evidence type="ECO:0000256" key="1">
    <source>
        <dbReference type="ARBA" id="ARBA00022490"/>
    </source>
</evidence>
<protein>
    <recommendedName>
        <fullName evidence="8">ATP-dependent dethiobiotin synthetase BioD</fullName>
        <ecNumber evidence="8">6.3.3.3</ecNumber>
    </recommendedName>
    <alternativeName>
        <fullName evidence="8">DTB synthetase</fullName>
        <shortName evidence="8">DTBS</shortName>
    </alternativeName>
    <alternativeName>
        <fullName evidence="8">Dethiobiotin synthase</fullName>
    </alternativeName>
</protein>
<name>A0A1G5PV83_9GAMM</name>
<evidence type="ECO:0000256" key="3">
    <source>
        <dbReference type="ARBA" id="ARBA00022723"/>
    </source>
</evidence>
<dbReference type="EC" id="6.3.3.3" evidence="8"/>
<accession>A0A1G5PV83</accession>
<dbReference type="Pfam" id="PF13500">
    <property type="entry name" value="AAA_26"/>
    <property type="match status" value="1"/>
</dbReference>
<dbReference type="CDD" id="cd03109">
    <property type="entry name" value="DTBS"/>
    <property type="match status" value="1"/>
</dbReference>
<feature type="binding site" evidence="8">
    <location>
        <position position="116"/>
    </location>
    <ligand>
        <name>Mg(2+)</name>
        <dbReference type="ChEBI" id="CHEBI:18420"/>
    </ligand>
</feature>
<dbReference type="OrthoDB" id="9802097at2"/>
<feature type="binding site" evidence="8">
    <location>
        <begin position="116"/>
        <end position="119"/>
    </location>
    <ligand>
        <name>ATP</name>
        <dbReference type="ChEBI" id="CHEBI:30616"/>
    </ligand>
</feature>
<comment type="pathway">
    <text evidence="8">Cofactor biosynthesis; biotin biosynthesis; biotin from 7,8-diaminononanoate: step 1/2.</text>
</comment>